<dbReference type="Pfam" id="PF02683">
    <property type="entry name" value="DsbD_TM"/>
    <property type="match status" value="1"/>
</dbReference>
<reference evidence="11 12" key="1">
    <citation type="submission" date="2017-09" db="EMBL/GenBank/DDBJ databases">
        <title>Biodiversity and function of Thalassospira species in the particle-attached aromatic-hydrocarbon-degrading consortia from the surface seawater of the China South Sea.</title>
        <authorList>
            <person name="Dong C."/>
            <person name="Lai Q."/>
            <person name="Shao Z."/>
        </authorList>
    </citation>
    <scope>NUCLEOTIDE SEQUENCE [LARGE SCALE GENOMIC DNA]</scope>
    <source>
        <strain evidence="11 12">139Z-12</strain>
    </source>
</reference>
<dbReference type="GO" id="GO:0045454">
    <property type="term" value="P:cell redox homeostasis"/>
    <property type="evidence" value="ECO:0007669"/>
    <property type="project" value="TreeGrafter"/>
</dbReference>
<organism evidence="11 12">
    <name type="scientific">Thalassospira lohafexi</name>
    <dbReference type="NCBI Taxonomy" id="744227"/>
    <lineage>
        <taxon>Bacteria</taxon>
        <taxon>Pseudomonadati</taxon>
        <taxon>Pseudomonadota</taxon>
        <taxon>Alphaproteobacteria</taxon>
        <taxon>Rhodospirillales</taxon>
        <taxon>Thalassospiraceae</taxon>
        <taxon>Thalassospira</taxon>
    </lineage>
</organism>
<feature type="transmembrane region" description="Helical" evidence="8">
    <location>
        <begin position="463"/>
        <end position="486"/>
    </location>
</feature>
<dbReference type="InterPro" id="IPR028250">
    <property type="entry name" value="DsbDN"/>
</dbReference>
<feature type="domain" description="Thioredoxin" evidence="10">
    <location>
        <begin position="595"/>
        <end position="735"/>
    </location>
</feature>
<dbReference type="RefSeq" id="WP_101299003.1">
    <property type="nucleotide sequence ID" value="NZ_NXGX01000001.1"/>
</dbReference>
<dbReference type="GO" id="GO:0005886">
    <property type="term" value="C:plasma membrane"/>
    <property type="evidence" value="ECO:0007669"/>
    <property type="project" value="UniProtKB-SubCell"/>
</dbReference>
<evidence type="ECO:0000256" key="2">
    <source>
        <dbReference type="ARBA" id="ARBA00022475"/>
    </source>
</evidence>
<feature type="transmembrane region" description="Helical" evidence="8">
    <location>
        <begin position="524"/>
        <end position="547"/>
    </location>
</feature>
<dbReference type="PANTHER" id="PTHR32234:SF3">
    <property type="entry name" value="SUPPRESSION OF COPPER SENSITIVITY PROTEIN"/>
    <property type="match status" value="1"/>
</dbReference>
<dbReference type="InterPro" id="IPR003834">
    <property type="entry name" value="Cyt_c_assmbl_TM_dom"/>
</dbReference>
<evidence type="ECO:0000256" key="3">
    <source>
        <dbReference type="ARBA" id="ARBA00022692"/>
    </source>
</evidence>
<dbReference type="PANTHER" id="PTHR32234">
    <property type="entry name" value="THIOL:DISULFIDE INTERCHANGE PROTEIN DSBD"/>
    <property type="match status" value="1"/>
</dbReference>
<evidence type="ECO:0000256" key="9">
    <source>
        <dbReference type="SAM" id="SignalP"/>
    </source>
</evidence>
<keyword evidence="3 8" id="KW-0812">Transmembrane</keyword>
<feature type="transmembrane region" description="Helical" evidence="8">
    <location>
        <begin position="585"/>
        <end position="604"/>
    </location>
</feature>
<feature type="transmembrane region" description="Helical" evidence="8">
    <location>
        <begin position="553"/>
        <end position="573"/>
    </location>
</feature>
<dbReference type="Pfam" id="PF13899">
    <property type="entry name" value="Thioredoxin_7"/>
    <property type="match status" value="1"/>
</dbReference>
<feature type="transmembrane region" description="Helical" evidence="8">
    <location>
        <begin position="325"/>
        <end position="349"/>
    </location>
</feature>
<evidence type="ECO:0000256" key="7">
    <source>
        <dbReference type="ARBA" id="ARBA00023284"/>
    </source>
</evidence>
<feature type="transmembrane region" description="Helical" evidence="8">
    <location>
        <begin position="370"/>
        <end position="396"/>
    </location>
</feature>
<comment type="subcellular location">
    <subcellularLocation>
        <location evidence="1">Cell membrane</location>
        <topology evidence="1">Multi-pass membrane protein</topology>
    </subcellularLocation>
</comment>
<dbReference type="PROSITE" id="PS00194">
    <property type="entry name" value="THIOREDOXIN_1"/>
    <property type="match status" value="1"/>
</dbReference>
<sequence length="742" mass="78298">MLRHLIARFVFLLAAICAPVLATPAMAATDVSTPWTDEDFASLRLISAQTQTGSSDTLRLGLEFELQPEWKIYWRSAGDAGFPPQLDWTGSQNVGDANILWPAPHRFSIFGLETFGYKNHVILPIDVAIPDRTQSVAINLDVDYLVCSDICIPAAATFALDIPANGNPDTSTSGASTVSTHAHEIEKFVSKVPLTGDNLPIQVSNVFATKDGDATQLHLSVDGLSNAGVTVDDILVESPLRIGFGAPVAVNKDGESNNRHFTVPVFGLNADQDLASETVTVTVIAGPLAIEQSRTVANGPTDASAQGEPLGADTMAPATGAGANIWLIGLFALFGGLILNVMPCVLPVLSIKVMSAINARDGEISRVRSGFLASAAGIITSFWLIAAVLIAIKLAGGSIGWGIQFQQPLFLTVMTIILALFALNMWGLFEINGSDNLGTAANDVINQQEKGGRHLSSHFMTGMFATLLATPCSAPFLGTAVGFALAGSSFDIIWIFTLLGVGLATPYLAIALQPRLAHALPKPGRWMSVVKAVLGLALVGTAIWLLSILAVQIGLGGAIAVGVGLVLGAVFVWARKRSQNLRPRFVFTALAVTGFLVALFAPGFSKPPAPSSVSTAATGPLDWQTFAPETIPALIADGKTVFVDVTAEWCVSCQVNKKLVLETAELAEFFANDDIILMQADWTRPDPEIADYLASYGRYGIPFNAVFGPNAPKGVLLSELLSRDAVLDAIKDARSTAGLASN</sequence>
<comment type="caution">
    <text evidence="11">The sequence shown here is derived from an EMBL/GenBank/DDBJ whole genome shotgun (WGS) entry which is preliminary data.</text>
</comment>
<accession>A0A2N3LAN7</accession>
<dbReference type="GO" id="GO:0017004">
    <property type="term" value="P:cytochrome complex assembly"/>
    <property type="evidence" value="ECO:0007669"/>
    <property type="project" value="UniProtKB-KW"/>
</dbReference>
<dbReference type="Proteomes" id="UP000233332">
    <property type="component" value="Unassembled WGS sequence"/>
</dbReference>
<keyword evidence="12" id="KW-1185">Reference proteome</keyword>
<name>A0A2N3LAN7_9PROT</name>
<feature type="transmembrane region" description="Helical" evidence="8">
    <location>
        <begin position="408"/>
        <end position="429"/>
    </location>
</feature>
<evidence type="ECO:0000313" key="11">
    <source>
        <dbReference type="EMBL" id="PKR59913.1"/>
    </source>
</evidence>
<dbReference type="InterPro" id="IPR017937">
    <property type="entry name" value="Thioredoxin_CS"/>
</dbReference>
<keyword evidence="7" id="KW-0676">Redox-active center</keyword>
<dbReference type="Pfam" id="PF11412">
    <property type="entry name" value="DsbD_N"/>
    <property type="match status" value="1"/>
</dbReference>
<evidence type="ECO:0000256" key="5">
    <source>
        <dbReference type="ARBA" id="ARBA00022989"/>
    </source>
</evidence>
<feature type="transmembrane region" description="Helical" evidence="8">
    <location>
        <begin position="492"/>
        <end position="512"/>
    </location>
</feature>
<feature type="signal peptide" evidence="9">
    <location>
        <begin position="1"/>
        <end position="27"/>
    </location>
</feature>
<dbReference type="InterPro" id="IPR036249">
    <property type="entry name" value="Thioredoxin-like_sf"/>
</dbReference>
<dbReference type="GO" id="GO:0015035">
    <property type="term" value="F:protein-disulfide reductase activity"/>
    <property type="evidence" value="ECO:0007669"/>
    <property type="project" value="TreeGrafter"/>
</dbReference>
<protein>
    <submittedName>
        <fullName evidence="11">Copper-binding protein</fullName>
    </submittedName>
</protein>
<dbReference type="InterPro" id="IPR035671">
    <property type="entry name" value="DsbD_gamma"/>
</dbReference>
<keyword evidence="2" id="KW-1003">Cell membrane</keyword>
<dbReference type="Gene3D" id="3.40.30.10">
    <property type="entry name" value="Glutaredoxin"/>
    <property type="match status" value="1"/>
</dbReference>
<evidence type="ECO:0000256" key="4">
    <source>
        <dbReference type="ARBA" id="ARBA00022748"/>
    </source>
</evidence>
<keyword evidence="9" id="KW-0732">Signal</keyword>
<keyword evidence="6 8" id="KW-0472">Membrane</keyword>
<keyword evidence="5 8" id="KW-1133">Transmembrane helix</keyword>
<keyword evidence="4" id="KW-0201">Cytochrome c-type biogenesis</keyword>
<evidence type="ECO:0000259" key="10">
    <source>
        <dbReference type="PROSITE" id="PS51352"/>
    </source>
</evidence>
<evidence type="ECO:0000313" key="12">
    <source>
        <dbReference type="Proteomes" id="UP000233332"/>
    </source>
</evidence>
<dbReference type="EMBL" id="NXGX01000001">
    <property type="protein sequence ID" value="PKR59913.1"/>
    <property type="molecule type" value="Genomic_DNA"/>
</dbReference>
<proteinExistence type="predicted"/>
<feature type="chain" id="PRO_5014716678" evidence="9">
    <location>
        <begin position="28"/>
        <end position="742"/>
    </location>
</feature>
<dbReference type="PROSITE" id="PS51352">
    <property type="entry name" value="THIOREDOXIN_2"/>
    <property type="match status" value="1"/>
</dbReference>
<evidence type="ECO:0000256" key="8">
    <source>
        <dbReference type="SAM" id="Phobius"/>
    </source>
</evidence>
<gene>
    <name evidence="11" type="ORF">COO92_00615</name>
</gene>
<evidence type="ECO:0000256" key="6">
    <source>
        <dbReference type="ARBA" id="ARBA00023136"/>
    </source>
</evidence>
<evidence type="ECO:0000256" key="1">
    <source>
        <dbReference type="ARBA" id="ARBA00004651"/>
    </source>
</evidence>
<dbReference type="CDD" id="cd02953">
    <property type="entry name" value="DsbDgamma"/>
    <property type="match status" value="1"/>
</dbReference>
<dbReference type="InterPro" id="IPR013766">
    <property type="entry name" value="Thioredoxin_domain"/>
</dbReference>
<dbReference type="AlphaFoldDB" id="A0A2N3LAN7"/>
<dbReference type="SUPFAM" id="SSF52833">
    <property type="entry name" value="Thioredoxin-like"/>
    <property type="match status" value="1"/>
</dbReference>